<evidence type="ECO:0000313" key="1">
    <source>
        <dbReference type="EMBL" id="KDQ54637.1"/>
    </source>
</evidence>
<organism evidence="1 2">
    <name type="scientific">Jaapia argillacea MUCL 33604</name>
    <dbReference type="NCBI Taxonomy" id="933084"/>
    <lineage>
        <taxon>Eukaryota</taxon>
        <taxon>Fungi</taxon>
        <taxon>Dikarya</taxon>
        <taxon>Basidiomycota</taxon>
        <taxon>Agaricomycotina</taxon>
        <taxon>Agaricomycetes</taxon>
        <taxon>Agaricomycetidae</taxon>
        <taxon>Jaapiales</taxon>
        <taxon>Jaapiaceae</taxon>
        <taxon>Jaapia</taxon>
    </lineage>
</organism>
<dbReference type="SUPFAM" id="SSF49562">
    <property type="entry name" value="C2 domain (Calcium/lipid-binding domain, CaLB)"/>
    <property type="match status" value="1"/>
</dbReference>
<dbReference type="AlphaFoldDB" id="A0A067PTM4"/>
<reference evidence="2" key="1">
    <citation type="journal article" date="2014" name="Proc. Natl. Acad. Sci. U.S.A.">
        <title>Extensive sampling of basidiomycete genomes demonstrates inadequacy of the white-rot/brown-rot paradigm for wood decay fungi.</title>
        <authorList>
            <person name="Riley R."/>
            <person name="Salamov A.A."/>
            <person name="Brown D.W."/>
            <person name="Nagy L.G."/>
            <person name="Floudas D."/>
            <person name="Held B.W."/>
            <person name="Levasseur A."/>
            <person name="Lombard V."/>
            <person name="Morin E."/>
            <person name="Otillar R."/>
            <person name="Lindquist E.A."/>
            <person name="Sun H."/>
            <person name="LaButti K.M."/>
            <person name="Schmutz J."/>
            <person name="Jabbour D."/>
            <person name="Luo H."/>
            <person name="Baker S.E."/>
            <person name="Pisabarro A.G."/>
            <person name="Walton J.D."/>
            <person name="Blanchette R.A."/>
            <person name="Henrissat B."/>
            <person name="Martin F."/>
            <person name="Cullen D."/>
            <person name="Hibbett D.S."/>
            <person name="Grigoriev I.V."/>
        </authorList>
    </citation>
    <scope>NUCLEOTIDE SEQUENCE [LARGE SCALE GENOMIC DNA]</scope>
    <source>
        <strain evidence="2">MUCL 33604</strain>
    </source>
</reference>
<dbReference type="InterPro" id="IPR035892">
    <property type="entry name" value="C2_domain_sf"/>
</dbReference>
<dbReference type="Proteomes" id="UP000027265">
    <property type="component" value="Unassembled WGS sequence"/>
</dbReference>
<sequence>MSTPQVPETKTHANGSFLFLNGFLSEISVSGLKHKKKHSVEITVDSQIRILMGTEKTKNPSWVNVGLAFPISDSSSLTLRVYDHRPIPLPRRFVGGITIGANTLRSEPGAVYHSFSPCR</sequence>
<dbReference type="Gene3D" id="2.60.40.150">
    <property type="entry name" value="C2 domain"/>
    <property type="match status" value="1"/>
</dbReference>
<name>A0A067PTM4_9AGAM</name>
<keyword evidence="2" id="KW-1185">Reference proteome</keyword>
<dbReference type="InParanoid" id="A0A067PTM4"/>
<protein>
    <submittedName>
        <fullName evidence="1">Uncharacterized protein</fullName>
    </submittedName>
</protein>
<gene>
    <name evidence="1" type="ORF">JAAARDRAFT_400623</name>
</gene>
<dbReference type="EMBL" id="KL197728">
    <property type="protein sequence ID" value="KDQ54637.1"/>
    <property type="molecule type" value="Genomic_DNA"/>
</dbReference>
<dbReference type="HOGENOM" id="CLU_2061824_0_0_1"/>
<proteinExistence type="predicted"/>
<evidence type="ECO:0000313" key="2">
    <source>
        <dbReference type="Proteomes" id="UP000027265"/>
    </source>
</evidence>
<accession>A0A067PTM4</accession>